<gene>
    <name evidence="1" type="ORF">C6571_16775</name>
</gene>
<proteinExistence type="predicted"/>
<dbReference type="Proteomes" id="UP000239326">
    <property type="component" value="Chromosome"/>
</dbReference>
<reference evidence="1 2" key="1">
    <citation type="submission" date="2018-03" db="EMBL/GenBank/DDBJ databases">
        <title>Genome sequencing of Simplicispira sp.</title>
        <authorList>
            <person name="Kim S.-J."/>
            <person name="Heo J."/>
            <person name="Kwon S.-W."/>
        </authorList>
    </citation>
    <scope>NUCLEOTIDE SEQUENCE [LARGE SCALE GENOMIC DNA]</scope>
    <source>
        <strain evidence="1 2">SC1-8</strain>
    </source>
</reference>
<organism evidence="1 2">
    <name type="scientific">Simplicispira suum</name>
    <dbReference type="NCBI Taxonomy" id="2109915"/>
    <lineage>
        <taxon>Bacteria</taxon>
        <taxon>Pseudomonadati</taxon>
        <taxon>Pseudomonadota</taxon>
        <taxon>Betaproteobacteria</taxon>
        <taxon>Burkholderiales</taxon>
        <taxon>Comamonadaceae</taxon>
        <taxon>Simplicispira</taxon>
    </lineage>
</organism>
<accession>A0A2S0N3N7</accession>
<dbReference type="EMBL" id="CP027669">
    <property type="protein sequence ID" value="AVO42726.1"/>
    <property type="molecule type" value="Genomic_DNA"/>
</dbReference>
<name>A0A2S0N3N7_9BURK</name>
<sequence length="96" mass="10151">MMLRAWALIDDAGALIKGSPNVSGASKTAVGKYSFTLSDGNASANAVLRGVANKCQFGTLLVQMPGPPVTNTVSYWTQTSDSAAQYDTVTHVELWE</sequence>
<dbReference type="KEGG" id="simp:C6571_16775"/>
<dbReference type="AlphaFoldDB" id="A0A2S0N3N7"/>
<evidence type="ECO:0000313" key="1">
    <source>
        <dbReference type="EMBL" id="AVO42726.1"/>
    </source>
</evidence>
<evidence type="ECO:0000313" key="2">
    <source>
        <dbReference type="Proteomes" id="UP000239326"/>
    </source>
</evidence>
<protein>
    <submittedName>
        <fullName evidence="1">Uncharacterized protein</fullName>
    </submittedName>
</protein>
<keyword evidence="2" id="KW-1185">Reference proteome</keyword>